<keyword evidence="2" id="KW-1185">Reference proteome</keyword>
<dbReference type="EMBL" id="BMAO01039792">
    <property type="protein sequence ID" value="GFR33735.1"/>
    <property type="molecule type" value="Genomic_DNA"/>
</dbReference>
<protein>
    <submittedName>
        <fullName evidence="1">Uncharacterized protein</fullName>
    </submittedName>
</protein>
<reference evidence="1" key="1">
    <citation type="submission" date="2020-07" db="EMBL/GenBank/DDBJ databases">
        <title>Multicomponent nature underlies the extraordinary mechanical properties of spider dragline silk.</title>
        <authorList>
            <person name="Kono N."/>
            <person name="Nakamura H."/>
            <person name="Mori M."/>
            <person name="Yoshida Y."/>
            <person name="Ohtoshi R."/>
            <person name="Malay A.D."/>
            <person name="Moran D.A.P."/>
            <person name="Tomita M."/>
            <person name="Numata K."/>
            <person name="Arakawa K."/>
        </authorList>
    </citation>
    <scope>NUCLEOTIDE SEQUENCE</scope>
</reference>
<dbReference type="Proteomes" id="UP000887116">
    <property type="component" value="Unassembled WGS sequence"/>
</dbReference>
<organism evidence="1 2">
    <name type="scientific">Trichonephila clavata</name>
    <name type="common">Joro spider</name>
    <name type="synonym">Nephila clavata</name>
    <dbReference type="NCBI Taxonomy" id="2740835"/>
    <lineage>
        <taxon>Eukaryota</taxon>
        <taxon>Metazoa</taxon>
        <taxon>Ecdysozoa</taxon>
        <taxon>Arthropoda</taxon>
        <taxon>Chelicerata</taxon>
        <taxon>Arachnida</taxon>
        <taxon>Araneae</taxon>
        <taxon>Araneomorphae</taxon>
        <taxon>Entelegynae</taxon>
        <taxon>Araneoidea</taxon>
        <taxon>Nephilidae</taxon>
        <taxon>Trichonephila</taxon>
    </lineage>
</organism>
<feature type="non-terminal residue" evidence="1">
    <location>
        <position position="1"/>
    </location>
</feature>
<evidence type="ECO:0000313" key="1">
    <source>
        <dbReference type="EMBL" id="GFR33735.1"/>
    </source>
</evidence>
<accession>A0A8X6JFX7</accession>
<sequence>PVYPGSSLLCRHTSCEKNHQTQLHSTQSWSATGLRRK</sequence>
<evidence type="ECO:0000313" key="2">
    <source>
        <dbReference type="Proteomes" id="UP000887116"/>
    </source>
</evidence>
<gene>
    <name evidence="1" type="ORF">TNCT_469151</name>
</gene>
<dbReference type="AlphaFoldDB" id="A0A8X6JFX7"/>
<comment type="caution">
    <text evidence="1">The sequence shown here is derived from an EMBL/GenBank/DDBJ whole genome shotgun (WGS) entry which is preliminary data.</text>
</comment>
<name>A0A8X6JFX7_TRICU</name>
<proteinExistence type="predicted"/>